<keyword evidence="3" id="KW-1185">Reference proteome</keyword>
<organism evidence="2 3">
    <name type="scientific">Nitrospira defluvii</name>
    <dbReference type="NCBI Taxonomy" id="330214"/>
    <lineage>
        <taxon>Bacteria</taxon>
        <taxon>Pseudomonadati</taxon>
        <taxon>Nitrospirota</taxon>
        <taxon>Nitrospiria</taxon>
        <taxon>Nitrospirales</taxon>
        <taxon>Nitrospiraceae</taxon>
        <taxon>Nitrospira</taxon>
    </lineage>
</organism>
<accession>A0ABM8QK69</accession>
<feature type="region of interest" description="Disordered" evidence="1">
    <location>
        <begin position="1"/>
        <end position="37"/>
    </location>
</feature>
<gene>
    <name evidence="2" type="ORF">NSPZN2_10708</name>
</gene>
<feature type="region of interest" description="Disordered" evidence="1">
    <location>
        <begin position="55"/>
        <end position="74"/>
    </location>
</feature>
<proteinExistence type="predicted"/>
<sequence>MMCDRPHRVMGMTNPSTDATPPLSGGAASGPFSDVHRSARAGWTPTIVRRVTIIEGDPTHRDRHNIHSQGIHPL</sequence>
<protein>
    <submittedName>
        <fullName evidence="2">Uncharacterized protein</fullName>
    </submittedName>
</protein>
<evidence type="ECO:0000256" key="1">
    <source>
        <dbReference type="SAM" id="MobiDB-lite"/>
    </source>
</evidence>
<dbReference type="EMBL" id="CAJNBJ010000001">
    <property type="protein sequence ID" value="CAE6700466.1"/>
    <property type="molecule type" value="Genomic_DNA"/>
</dbReference>
<dbReference type="Proteomes" id="UP000675880">
    <property type="component" value="Unassembled WGS sequence"/>
</dbReference>
<comment type="caution">
    <text evidence="2">The sequence shown here is derived from an EMBL/GenBank/DDBJ whole genome shotgun (WGS) entry which is preliminary data.</text>
</comment>
<evidence type="ECO:0000313" key="3">
    <source>
        <dbReference type="Proteomes" id="UP000675880"/>
    </source>
</evidence>
<name>A0ABM8QK69_9BACT</name>
<reference evidence="2 3" key="1">
    <citation type="submission" date="2021-02" db="EMBL/GenBank/DDBJ databases">
        <authorList>
            <person name="Han P."/>
        </authorList>
    </citation>
    <scope>NUCLEOTIDE SEQUENCE [LARGE SCALE GENOMIC DNA]</scope>
    <source>
        <strain evidence="2">Candidatus Nitrospira sp. ZN2</strain>
    </source>
</reference>
<evidence type="ECO:0000313" key="2">
    <source>
        <dbReference type="EMBL" id="CAE6700466.1"/>
    </source>
</evidence>